<protein>
    <submittedName>
        <fullName evidence="2">Uncharacterized protein</fullName>
    </submittedName>
</protein>
<evidence type="ECO:0000256" key="1">
    <source>
        <dbReference type="SAM" id="MobiDB-lite"/>
    </source>
</evidence>
<dbReference type="EMBL" id="CYGY02000049">
    <property type="protein sequence ID" value="SIT45979.1"/>
    <property type="molecule type" value="Genomic_DNA"/>
</dbReference>
<name>A0A1N7SG84_9BURK</name>
<evidence type="ECO:0000313" key="3">
    <source>
        <dbReference type="Proteomes" id="UP000195569"/>
    </source>
</evidence>
<accession>A0A1N7SG84</accession>
<feature type="region of interest" description="Disordered" evidence="1">
    <location>
        <begin position="44"/>
        <end position="65"/>
    </location>
</feature>
<gene>
    <name evidence="2" type="ORF">BN2476_490087</name>
</gene>
<sequence>MAASGAAIGLIADILHRVHFTSIAFQMVELERGLITAMSTRPGSVLTQQAVSSPRRPAPNERRRR</sequence>
<dbReference type="AlphaFoldDB" id="A0A1N7SG84"/>
<keyword evidence="3" id="KW-1185">Reference proteome</keyword>
<evidence type="ECO:0000313" key="2">
    <source>
        <dbReference type="EMBL" id="SIT45979.1"/>
    </source>
</evidence>
<organism evidence="2 3">
    <name type="scientific">Paraburkholderia piptadeniae</name>
    <dbReference type="NCBI Taxonomy" id="1701573"/>
    <lineage>
        <taxon>Bacteria</taxon>
        <taxon>Pseudomonadati</taxon>
        <taxon>Pseudomonadota</taxon>
        <taxon>Betaproteobacteria</taxon>
        <taxon>Burkholderiales</taxon>
        <taxon>Burkholderiaceae</taxon>
        <taxon>Paraburkholderia</taxon>
    </lineage>
</organism>
<reference evidence="2" key="1">
    <citation type="submission" date="2016-12" db="EMBL/GenBank/DDBJ databases">
        <authorList>
            <person name="Moulin L."/>
        </authorList>
    </citation>
    <scope>NUCLEOTIDE SEQUENCE [LARGE SCALE GENOMIC DNA]</scope>
    <source>
        <strain evidence="2">STM 7183</strain>
    </source>
</reference>
<dbReference type="Proteomes" id="UP000195569">
    <property type="component" value="Unassembled WGS sequence"/>
</dbReference>
<comment type="caution">
    <text evidence="2">The sequence shown here is derived from an EMBL/GenBank/DDBJ whole genome shotgun (WGS) entry which is preliminary data.</text>
</comment>
<proteinExistence type="predicted"/>